<keyword evidence="9" id="KW-0479">Metal-binding</keyword>
<comment type="caution">
    <text evidence="9">Lacks conserved residue(s) required for the propagation of feature annotation.</text>
</comment>
<dbReference type="SUPFAM" id="SSF52418">
    <property type="entry name" value="Nucleoside phosphorylase/phosphoribosyltransferase catalytic domain"/>
    <property type="match status" value="1"/>
</dbReference>
<feature type="binding site" evidence="9">
    <location>
        <position position="79"/>
    </location>
    <ligand>
        <name>5-phospho-alpha-D-ribose 1-diphosphate</name>
        <dbReference type="ChEBI" id="CHEBI:58017"/>
    </ligand>
</feature>
<keyword evidence="9" id="KW-0460">Magnesium</keyword>
<dbReference type="Proteomes" id="UP001157439">
    <property type="component" value="Unassembled WGS sequence"/>
</dbReference>
<dbReference type="SUPFAM" id="SSF47648">
    <property type="entry name" value="Nucleoside phosphorylase/phosphoribosyltransferase N-terminal domain"/>
    <property type="match status" value="1"/>
</dbReference>
<feature type="binding site" evidence="9">
    <location>
        <position position="87"/>
    </location>
    <ligand>
        <name>5-phospho-alpha-D-ribose 1-diphosphate</name>
        <dbReference type="ChEBI" id="CHEBI:58017"/>
    </ligand>
</feature>
<evidence type="ECO:0000256" key="4">
    <source>
        <dbReference type="ARBA" id="ARBA00022679"/>
    </source>
</evidence>
<dbReference type="AlphaFoldDB" id="A0AA37TR90"/>
<evidence type="ECO:0000313" key="12">
    <source>
        <dbReference type="EMBL" id="GLS84143.1"/>
    </source>
</evidence>
<dbReference type="GO" id="GO:0004048">
    <property type="term" value="F:anthranilate phosphoribosyltransferase activity"/>
    <property type="evidence" value="ECO:0007669"/>
    <property type="project" value="UniProtKB-UniRule"/>
</dbReference>
<feature type="binding site" evidence="9">
    <location>
        <position position="79"/>
    </location>
    <ligand>
        <name>anthranilate</name>
        <dbReference type="ChEBI" id="CHEBI:16567"/>
        <label>1</label>
    </ligand>
</feature>
<keyword evidence="6 9" id="KW-0057">Aromatic amino acid biosynthesis</keyword>
<dbReference type="EC" id="2.4.2.18" evidence="9"/>
<evidence type="ECO:0000256" key="5">
    <source>
        <dbReference type="ARBA" id="ARBA00022822"/>
    </source>
</evidence>
<feature type="domain" description="Glycosyl transferase family 3" evidence="10">
    <location>
        <begin position="72"/>
        <end position="323"/>
    </location>
</feature>
<dbReference type="Gene3D" id="1.20.970.10">
    <property type="entry name" value="Transferase, Pyrimidine Nucleoside Phosphorylase, Chain C"/>
    <property type="match status" value="1"/>
</dbReference>
<evidence type="ECO:0000256" key="3">
    <source>
        <dbReference type="ARBA" id="ARBA00022676"/>
    </source>
</evidence>
<evidence type="ECO:0000256" key="2">
    <source>
        <dbReference type="ARBA" id="ARBA00022605"/>
    </source>
</evidence>
<comment type="function">
    <text evidence="9">Catalyzes the transfer of the phosphoribosyl group of 5-phosphorylribose-1-pyrophosphate (PRPP) to anthranilate to yield N-(5'-phosphoribosyl)-anthranilate (PRA).</text>
</comment>
<keyword evidence="3 9" id="KW-0328">Glycosyltransferase</keyword>
<feature type="domain" description="Glycosyl transferase family 3 N-terminal" evidence="11">
    <location>
        <begin position="4"/>
        <end position="64"/>
    </location>
</feature>
<dbReference type="InterPro" id="IPR000312">
    <property type="entry name" value="Glycosyl_Trfase_fam3"/>
</dbReference>
<keyword evidence="5 9" id="KW-0822">Tryptophan biosynthesis</keyword>
<comment type="similarity">
    <text evidence="8">In the C-terminal section; belongs to the anthranilate phosphoribosyltransferase family.</text>
</comment>
<feature type="binding site" evidence="9">
    <location>
        <begin position="82"/>
        <end position="83"/>
    </location>
    <ligand>
        <name>5-phospho-alpha-D-ribose 1-diphosphate</name>
        <dbReference type="ChEBI" id="CHEBI:58017"/>
    </ligand>
</feature>
<dbReference type="EMBL" id="BSPO01000003">
    <property type="protein sequence ID" value="GLS84143.1"/>
    <property type="molecule type" value="Genomic_DNA"/>
</dbReference>
<comment type="catalytic activity">
    <reaction evidence="7 9">
        <text>N-(5-phospho-beta-D-ribosyl)anthranilate + diphosphate = 5-phospho-alpha-D-ribose 1-diphosphate + anthranilate</text>
        <dbReference type="Rhea" id="RHEA:11768"/>
        <dbReference type="ChEBI" id="CHEBI:16567"/>
        <dbReference type="ChEBI" id="CHEBI:18277"/>
        <dbReference type="ChEBI" id="CHEBI:33019"/>
        <dbReference type="ChEBI" id="CHEBI:58017"/>
        <dbReference type="EC" id="2.4.2.18"/>
    </reaction>
</comment>
<keyword evidence="2 9" id="KW-0028">Amino-acid biosynthesis</keyword>
<dbReference type="InterPro" id="IPR017459">
    <property type="entry name" value="Glycosyl_Trfase_fam3_N_dom"/>
</dbReference>
<gene>
    <name evidence="9 12" type="primary">trpD</name>
    <name evidence="12" type="ORF">GCM10007894_21200</name>
</gene>
<feature type="binding site" evidence="9">
    <location>
        <position position="119"/>
    </location>
    <ligand>
        <name>5-phospho-alpha-D-ribose 1-diphosphate</name>
        <dbReference type="ChEBI" id="CHEBI:58017"/>
    </ligand>
</feature>
<dbReference type="RefSeq" id="WP_095498363.1">
    <property type="nucleotide sequence ID" value="NZ_BSPO01000003.1"/>
</dbReference>
<dbReference type="PANTHER" id="PTHR43285">
    <property type="entry name" value="ANTHRANILATE PHOSPHORIBOSYLTRANSFERASE"/>
    <property type="match status" value="1"/>
</dbReference>
<feature type="binding site" evidence="9">
    <location>
        <position position="224"/>
    </location>
    <ligand>
        <name>Mg(2+)</name>
        <dbReference type="ChEBI" id="CHEBI:18420"/>
        <label>1</label>
    </ligand>
</feature>
<dbReference type="HAMAP" id="MF_00211">
    <property type="entry name" value="TrpD"/>
    <property type="match status" value="1"/>
</dbReference>
<dbReference type="GO" id="GO:0005829">
    <property type="term" value="C:cytosol"/>
    <property type="evidence" value="ECO:0007669"/>
    <property type="project" value="TreeGrafter"/>
</dbReference>
<dbReference type="Pfam" id="PF00591">
    <property type="entry name" value="Glycos_transf_3"/>
    <property type="match status" value="1"/>
</dbReference>
<dbReference type="Gene3D" id="3.40.1030.10">
    <property type="entry name" value="Nucleoside phosphorylase/phosphoribosyltransferase catalytic domain"/>
    <property type="match status" value="1"/>
</dbReference>
<evidence type="ECO:0000256" key="6">
    <source>
        <dbReference type="ARBA" id="ARBA00023141"/>
    </source>
</evidence>
<dbReference type="FunFam" id="3.40.1030.10:FF:000002">
    <property type="entry name" value="Anthranilate phosphoribosyltransferase"/>
    <property type="match status" value="1"/>
</dbReference>
<feature type="binding site" evidence="9">
    <location>
        <position position="91"/>
    </location>
    <ligand>
        <name>Mg(2+)</name>
        <dbReference type="ChEBI" id="CHEBI:18420"/>
        <label>1</label>
    </ligand>
</feature>
<feature type="binding site" evidence="9">
    <location>
        <position position="165"/>
    </location>
    <ligand>
        <name>anthranilate</name>
        <dbReference type="ChEBI" id="CHEBI:16567"/>
        <label>2</label>
    </ligand>
</feature>
<feature type="binding site" evidence="9">
    <location>
        <position position="110"/>
    </location>
    <ligand>
        <name>anthranilate</name>
        <dbReference type="ChEBI" id="CHEBI:16567"/>
        <label>1</label>
    </ligand>
</feature>
<accession>A0AA37TR90</accession>
<dbReference type="GO" id="GO:0000287">
    <property type="term" value="F:magnesium ion binding"/>
    <property type="evidence" value="ECO:0007669"/>
    <property type="project" value="UniProtKB-UniRule"/>
</dbReference>
<dbReference type="InterPro" id="IPR035902">
    <property type="entry name" value="Nuc_phospho_transferase"/>
</dbReference>
<name>A0AA37TR90_9GAMM</name>
<dbReference type="Pfam" id="PF02885">
    <property type="entry name" value="Glycos_trans_3N"/>
    <property type="match status" value="1"/>
</dbReference>
<proteinExistence type="inferred from homology"/>
<feature type="binding site" evidence="9">
    <location>
        <begin position="89"/>
        <end position="92"/>
    </location>
    <ligand>
        <name>5-phospho-alpha-D-ribose 1-diphosphate</name>
        <dbReference type="ChEBI" id="CHEBI:58017"/>
    </ligand>
</feature>
<organism evidence="12 13">
    <name type="scientific">Paraferrimonas haliotis</name>
    <dbReference type="NCBI Taxonomy" id="2013866"/>
    <lineage>
        <taxon>Bacteria</taxon>
        <taxon>Pseudomonadati</taxon>
        <taxon>Pseudomonadota</taxon>
        <taxon>Gammaproteobacteria</taxon>
        <taxon>Alteromonadales</taxon>
        <taxon>Ferrimonadaceae</taxon>
        <taxon>Paraferrimonas</taxon>
    </lineage>
</organism>
<keyword evidence="4 9" id="KW-0808">Transferase</keyword>
<evidence type="ECO:0000313" key="13">
    <source>
        <dbReference type="Proteomes" id="UP001157439"/>
    </source>
</evidence>
<evidence type="ECO:0000256" key="8">
    <source>
        <dbReference type="ARBA" id="ARBA00061188"/>
    </source>
</evidence>
<dbReference type="PANTHER" id="PTHR43285:SF2">
    <property type="entry name" value="ANTHRANILATE PHOSPHORIBOSYLTRANSFERASE"/>
    <property type="match status" value="1"/>
</dbReference>
<evidence type="ECO:0000256" key="9">
    <source>
        <dbReference type="HAMAP-Rule" id="MF_00211"/>
    </source>
</evidence>
<comment type="similarity">
    <text evidence="9">Belongs to the anthranilate phosphoribosyltransferase family.</text>
</comment>
<feature type="binding site" evidence="9">
    <location>
        <begin position="107"/>
        <end position="115"/>
    </location>
    <ligand>
        <name>5-phospho-alpha-D-ribose 1-diphosphate</name>
        <dbReference type="ChEBI" id="CHEBI:58017"/>
    </ligand>
</feature>
<dbReference type="NCBIfam" id="TIGR01245">
    <property type="entry name" value="trpD"/>
    <property type="match status" value="1"/>
</dbReference>
<evidence type="ECO:0000259" key="11">
    <source>
        <dbReference type="Pfam" id="PF02885"/>
    </source>
</evidence>
<evidence type="ECO:0000256" key="1">
    <source>
        <dbReference type="ARBA" id="ARBA00004907"/>
    </source>
</evidence>
<protein>
    <recommendedName>
        <fullName evidence="9">Anthranilate phosphoribosyltransferase</fullName>
        <ecNumber evidence="9">2.4.2.18</ecNumber>
    </recommendedName>
</protein>
<comment type="pathway">
    <text evidence="1 9">Amino-acid biosynthesis; L-tryptophan biosynthesis; L-tryptophan from chorismate: step 2/5.</text>
</comment>
<reference evidence="12 13" key="1">
    <citation type="journal article" date="2014" name="Int. J. Syst. Evol. Microbiol.">
        <title>Complete genome sequence of Corynebacterium casei LMG S-19264T (=DSM 44701T), isolated from a smear-ripened cheese.</title>
        <authorList>
            <consortium name="US DOE Joint Genome Institute (JGI-PGF)"/>
            <person name="Walter F."/>
            <person name="Albersmeier A."/>
            <person name="Kalinowski J."/>
            <person name="Ruckert C."/>
        </authorList>
    </citation>
    <scope>NUCLEOTIDE SEQUENCE [LARGE SCALE GENOMIC DNA]</scope>
    <source>
        <strain evidence="12 13">NBRC 112785</strain>
    </source>
</reference>
<feature type="binding site" evidence="9">
    <location>
        <position position="224"/>
    </location>
    <ligand>
        <name>Mg(2+)</name>
        <dbReference type="ChEBI" id="CHEBI:18420"/>
        <label>2</label>
    </ligand>
</feature>
<dbReference type="InterPro" id="IPR036320">
    <property type="entry name" value="Glycosyl_Trfase_fam3_N_dom_sf"/>
</dbReference>
<sequence>MHNLITALLDGQSLNRSESSALFSAIINGEVADVPLTAAIIAMKMRGESIDEIAGAADALRAAATPFERPDYPLVDIVGTGGDGHHTINVSTTASIVAAAAGAKVAKHGNRSVSSKSGSSDLLSELGVNLTMSPACARASLDAANLTFLFAPHYHAGVKHAMPVRQALKTRTIFNILGPLINPAQPQNMVLGVYLPELVSPIAQALVALGVNNAVVVHGSGLDELALHGDSIVQEIKDGALLAKTQVSAADFGLDNAPLEAIKGGTPEQNKAITLAILQGLATQAQTQAVVMNAAAALYVSGLANNFKEGAALAQAAIDSGATMTTLDKFVKASNQ</sequence>
<feature type="binding site" evidence="9">
    <location>
        <position position="223"/>
    </location>
    <ligand>
        <name>Mg(2+)</name>
        <dbReference type="ChEBI" id="CHEBI:18420"/>
        <label>2</label>
    </ligand>
</feature>
<comment type="caution">
    <text evidence="12">The sequence shown here is derived from an EMBL/GenBank/DDBJ whole genome shotgun (WGS) entry which is preliminary data.</text>
</comment>
<comment type="subunit">
    <text evidence="9">Homodimer.</text>
</comment>
<dbReference type="InterPro" id="IPR005940">
    <property type="entry name" value="Anthranilate_Pribosyl_Tfrase"/>
</dbReference>
<keyword evidence="13" id="KW-1185">Reference proteome</keyword>
<comment type="cofactor">
    <cofactor evidence="9">
        <name>Mg(2+)</name>
        <dbReference type="ChEBI" id="CHEBI:18420"/>
    </cofactor>
    <text evidence="9">Binds 2 magnesium ions per monomer.</text>
</comment>
<evidence type="ECO:0000256" key="7">
    <source>
        <dbReference type="ARBA" id="ARBA00052328"/>
    </source>
</evidence>
<evidence type="ECO:0000259" key="10">
    <source>
        <dbReference type="Pfam" id="PF00591"/>
    </source>
</evidence>
<dbReference type="GO" id="GO:0000162">
    <property type="term" value="P:L-tryptophan biosynthetic process"/>
    <property type="evidence" value="ECO:0007669"/>
    <property type="project" value="UniProtKB-UniRule"/>
</dbReference>